<evidence type="ECO:0000256" key="3">
    <source>
        <dbReference type="ARBA" id="ARBA00023274"/>
    </source>
</evidence>
<dbReference type="GO" id="GO:0003723">
    <property type="term" value="F:RNA binding"/>
    <property type="evidence" value="ECO:0007669"/>
    <property type="project" value="TreeGrafter"/>
</dbReference>
<gene>
    <name evidence="4" type="ORF">TUBRATIS_000560</name>
</gene>
<organism evidence="4 5">
    <name type="scientific">Tubulinosema ratisbonensis</name>
    <dbReference type="NCBI Taxonomy" id="291195"/>
    <lineage>
        <taxon>Eukaryota</taxon>
        <taxon>Fungi</taxon>
        <taxon>Fungi incertae sedis</taxon>
        <taxon>Microsporidia</taxon>
        <taxon>Tubulinosematoidea</taxon>
        <taxon>Tubulinosematidae</taxon>
        <taxon>Tubulinosema</taxon>
    </lineage>
</organism>
<evidence type="ECO:0000256" key="2">
    <source>
        <dbReference type="ARBA" id="ARBA00022980"/>
    </source>
</evidence>
<dbReference type="GO" id="GO:0003735">
    <property type="term" value="F:structural constituent of ribosome"/>
    <property type="evidence" value="ECO:0007669"/>
    <property type="project" value="InterPro"/>
</dbReference>
<keyword evidence="2" id="KW-0689">Ribosomal protein</keyword>
<evidence type="ECO:0000313" key="5">
    <source>
        <dbReference type="Proteomes" id="UP000282876"/>
    </source>
</evidence>
<dbReference type="Pfam" id="PF01294">
    <property type="entry name" value="Ribosomal_L13e"/>
    <property type="match status" value="1"/>
</dbReference>
<evidence type="ECO:0000313" key="4">
    <source>
        <dbReference type="EMBL" id="RVD93399.1"/>
    </source>
</evidence>
<dbReference type="GO" id="GO:0006412">
    <property type="term" value="P:translation"/>
    <property type="evidence" value="ECO:0007669"/>
    <property type="project" value="InterPro"/>
</dbReference>
<dbReference type="AlphaFoldDB" id="A0A437AQF3"/>
<dbReference type="STRING" id="291195.A0A437AQF3"/>
<protein>
    <submittedName>
        <fullName evidence="4">60S ribosomal L13-like</fullName>
    </submittedName>
</protein>
<dbReference type="InterPro" id="IPR001380">
    <property type="entry name" value="Ribosomal_eL13"/>
</dbReference>
<comment type="similarity">
    <text evidence="1">Belongs to the eukaryotic ribosomal protein eL13 family.</text>
</comment>
<proteinExistence type="inferred from homology"/>
<dbReference type="PANTHER" id="PTHR11722:SF0">
    <property type="entry name" value="LARGE RIBOSOMAL SUBUNIT PROTEIN EL13"/>
    <property type="match status" value="1"/>
</dbReference>
<dbReference type="GO" id="GO:0022625">
    <property type="term" value="C:cytosolic large ribosomal subunit"/>
    <property type="evidence" value="ECO:0007669"/>
    <property type="project" value="TreeGrafter"/>
</dbReference>
<evidence type="ECO:0000256" key="1">
    <source>
        <dbReference type="ARBA" id="ARBA00005640"/>
    </source>
</evidence>
<comment type="caution">
    <text evidence="4">The sequence shown here is derived from an EMBL/GenBank/DDBJ whole genome shotgun (WGS) entry which is preliminary data.</text>
</comment>
<keyword evidence="3" id="KW-0687">Ribonucleoprotein</keyword>
<dbReference type="PANTHER" id="PTHR11722">
    <property type="entry name" value="60S RIBOSOMAL PROTEIN L13"/>
    <property type="match status" value="1"/>
</dbReference>
<dbReference type="VEuPathDB" id="MicrosporidiaDB:TUBRATIS_000560"/>
<accession>A0A437AQF3</accession>
<dbReference type="HAMAP" id="MF_00499">
    <property type="entry name" value="Ribosomal_eL13"/>
    <property type="match status" value="1"/>
</dbReference>
<name>A0A437AQF3_9MICR</name>
<sequence>MKHNNELPNNHFRKTAIRFKTWFDQPAKKLKRRAERKKKEKACYPMPLNKLRPIVRCPTIRHNKKERLGRGFTPEECMAAGLEYTYARKIGISVDLRRKNRNVEAFNQNVERLQSYKSKLTFYDSKKEAVNSKAKQIKGKIMPLVKKIPVVEAVKVEEIAKIN</sequence>
<keyword evidence="5" id="KW-1185">Reference proteome</keyword>
<dbReference type="EMBL" id="RCSS01000019">
    <property type="protein sequence ID" value="RVD93399.1"/>
    <property type="molecule type" value="Genomic_DNA"/>
</dbReference>
<dbReference type="Proteomes" id="UP000282876">
    <property type="component" value="Unassembled WGS sequence"/>
</dbReference>
<reference evidence="4 5" key="1">
    <citation type="submission" date="2018-10" db="EMBL/GenBank/DDBJ databases">
        <title>Draft genome sequence of the microsporidian Tubulinosema ratisbonensis.</title>
        <authorList>
            <person name="Polonais V."/>
            <person name="Peyretaillade E."/>
            <person name="Niehus S."/>
            <person name="Wawrzyniak I."/>
            <person name="Franchet A."/>
            <person name="Gaspin C."/>
            <person name="Reichstadt M."/>
            <person name="Belser C."/>
            <person name="Labadie K."/>
            <person name="Delbac F."/>
            <person name="Ferrandon D."/>
        </authorList>
    </citation>
    <scope>NUCLEOTIDE SEQUENCE [LARGE SCALE GENOMIC DNA]</scope>
    <source>
        <strain evidence="4 5">Franzen</strain>
    </source>
</reference>
<dbReference type="OrthoDB" id="10264538at2759"/>